<feature type="compositionally biased region" description="Pro residues" evidence="1">
    <location>
        <begin position="19"/>
        <end position="29"/>
    </location>
</feature>
<evidence type="ECO:0008006" key="4">
    <source>
        <dbReference type="Google" id="ProtNLM"/>
    </source>
</evidence>
<proteinExistence type="predicted"/>
<feature type="region of interest" description="Disordered" evidence="1">
    <location>
        <begin position="15"/>
        <end position="154"/>
    </location>
</feature>
<protein>
    <recommendedName>
        <fullName evidence="4">Lipoprotein</fullName>
    </recommendedName>
</protein>
<accession>A0ABX6A2A5</accession>
<evidence type="ECO:0000313" key="2">
    <source>
        <dbReference type="EMBL" id="QER89976.1"/>
    </source>
</evidence>
<feature type="compositionally biased region" description="Low complexity" evidence="1">
    <location>
        <begin position="60"/>
        <end position="73"/>
    </location>
</feature>
<evidence type="ECO:0000313" key="3">
    <source>
        <dbReference type="Proteomes" id="UP000324308"/>
    </source>
</evidence>
<feature type="compositionally biased region" description="Basic and acidic residues" evidence="1">
    <location>
        <begin position="75"/>
        <end position="87"/>
    </location>
</feature>
<sequence>MTVAVAALSGCVTVQRPLAPGPASAPPPGAGHDAAGREESPVVQAPAREALEMVDPPASPGASPSAATTSAARPPRPDTPSDARNGQERSQQSRSPQLPEPGRRTPTRRPPARLPDVGRSLESGNSDVCALGREYGGWPADSPQARICQDTYGR</sequence>
<reference evidence="2 3" key="1">
    <citation type="submission" date="2019-09" db="EMBL/GenBank/DDBJ databases">
        <title>Draft genome sequence of the Ebosin-producing strain Streptomyces sp. 139.</title>
        <authorList>
            <person name="Ai L."/>
            <person name="Geng M."/>
            <person name="Ma M."/>
            <person name="Bai L."/>
        </authorList>
    </citation>
    <scope>NUCLEOTIDE SEQUENCE [LARGE SCALE GENOMIC DNA]</scope>
    <source>
        <strain evidence="2 3">139</strain>
    </source>
</reference>
<keyword evidence="3" id="KW-1185">Reference proteome</keyword>
<dbReference type="Proteomes" id="UP000324308">
    <property type="component" value="Chromosome"/>
</dbReference>
<organism evidence="2 3">
    <name type="scientific">Streptomyces tendae</name>
    <dbReference type="NCBI Taxonomy" id="1932"/>
    <lineage>
        <taxon>Bacteria</taxon>
        <taxon>Bacillati</taxon>
        <taxon>Actinomycetota</taxon>
        <taxon>Actinomycetes</taxon>
        <taxon>Kitasatosporales</taxon>
        <taxon>Streptomycetaceae</taxon>
        <taxon>Streptomyces</taxon>
    </lineage>
</organism>
<evidence type="ECO:0000256" key="1">
    <source>
        <dbReference type="SAM" id="MobiDB-lite"/>
    </source>
</evidence>
<name>A0ABX6A2A5_STRTE</name>
<gene>
    <name evidence="2" type="ORF">F3L20_11125</name>
</gene>
<dbReference type="EMBL" id="CP043959">
    <property type="protein sequence ID" value="QER89976.1"/>
    <property type="molecule type" value="Genomic_DNA"/>
</dbReference>